<keyword evidence="1" id="KW-0175">Coiled coil</keyword>
<reference evidence="2" key="1">
    <citation type="submission" date="2021-01" db="EMBL/GenBank/DDBJ databases">
        <authorList>
            <consortium name="Genoscope - CEA"/>
            <person name="William W."/>
        </authorList>
    </citation>
    <scope>NUCLEOTIDE SEQUENCE</scope>
</reference>
<sequence length="285" mass="33901">MKLQKFEFLLKKLDYPYSEELLLNTEQRLNYIEHLMKLHSETLFQYFQIDHSDLASRIKSIKCQLLTTGIWGQSKHGKNVDLNKLIQGICSFDSSLSFIYKLTKCIYNNSLNQETNLAILRDCLQLPYQLINTTYDPFVQTLPKEDEFVDAERFQQVESDINDILDLQEQDLTKINERLGEEDQPKELGNINEKIKQNYINKMKKVNQMIDQLKEKKQVLEQIQQQNEVNDDPRYTLVFPTEYINVLQDYNQLQRNVKQSEAIPDLKQVREQTKNLIDQEFYFIQ</sequence>
<dbReference type="EMBL" id="CAJJDP010000028">
    <property type="protein sequence ID" value="CAD8153544.1"/>
    <property type="molecule type" value="Genomic_DNA"/>
</dbReference>
<organism evidence="2 3">
    <name type="scientific">Paramecium octaurelia</name>
    <dbReference type="NCBI Taxonomy" id="43137"/>
    <lineage>
        <taxon>Eukaryota</taxon>
        <taxon>Sar</taxon>
        <taxon>Alveolata</taxon>
        <taxon>Ciliophora</taxon>
        <taxon>Intramacronucleata</taxon>
        <taxon>Oligohymenophorea</taxon>
        <taxon>Peniculida</taxon>
        <taxon>Parameciidae</taxon>
        <taxon>Paramecium</taxon>
    </lineage>
</organism>
<proteinExistence type="predicted"/>
<evidence type="ECO:0000313" key="3">
    <source>
        <dbReference type="Proteomes" id="UP000683925"/>
    </source>
</evidence>
<comment type="caution">
    <text evidence="2">The sequence shown here is derived from an EMBL/GenBank/DDBJ whole genome shotgun (WGS) entry which is preliminary data.</text>
</comment>
<dbReference type="OMA" id="KCIYNNS"/>
<dbReference type="AlphaFoldDB" id="A0A8S1TP68"/>
<evidence type="ECO:0000256" key="1">
    <source>
        <dbReference type="SAM" id="Coils"/>
    </source>
</evidence>
<dbReference type="OrthoDB" id="291064at2759"/>
<feature type="coiled-coil region" evidence="1">
    <location>
        <begin position="196"/>
        <end position="230"/>
    </location>
</feature>
<evidence type="ECO:0000313" key="2">
    <source>
        <dbReference type="EMBL" id="CAD8153544.1"/>
    </source>
</evidence>
<keyword evidence="3" id="KW-1185">Reference proteome</keyword>
<protein>
    <submittedName>
        <fullName evidence="2">Uncharacterized protein</fullName>
    </submittedName>
</protein>
<accession>A0A8S1TP68</accession>
<name>A0A8S1TP68_PAROT</name>
<dbReference type="Proteomes" id="UP000683925">
    <property type="component" value="Unassembled WGS sequence"/>
</dbReference>
<gene>
    <name evidence="2" type="ORF">POCTA_138.1.T0280057</name>
</gene>